<gene>
    <name evidence="2" type="ORF">SAMN05443248_0797</name>
</gene>
<evidence type="ECO:0000256" key="1">
    <source>
        <dbReference type="SAM" id="MobiDB-lite"/>
    </source>
</evidence>
<dbReference type="EMBL" id="LT670817">
    <property type="protein sequence ID" value="SHG23247.1"/>
    <property type="molecule type" value="Genomic_DNA"/>
</dbReference>
<evidence type="ECO:0000313" key="3">
    <source>
        <dbReference type="Proteomes" id="UP000189796"/>
    </source>
</evidence>
<name>A0A1M5I502_9BRAD</name>
<evidence type="ECO:0000313" key="2">
    <source>
        <dbReference type="EMBL" id="SHG23247.1"/>
    </source>
</evidence>
<protein>
    <submittedName>
        <fullName evidence="2">Uncharacterized protein</fullName>
    </submittedName>
</protein>
<sequence>MNVLPLRLLHLSQGERSDRIDRCDPGEGLSPIDGPYPLTPTLSPWERGSTEVAGIVFSFNGQLNRSGSGWRRQ</sequence>
<dbReference type="AlphaFoldDB" id="A0A1M5I502"/>
<proteinExistence type="predicted"/>
<organism evidence="2 3">
    <name type="scientific">Bradyrhizobium erythrophlei</name>
    <dbReference type="NCBI Taxonomy" id="1437360"/>
    <lineage>
        <taxon>Bacteria</taxon>
        <taxon>Pseudomonadati</taxon>
        <taxon>Pseudomonadota</taxon>
        <taxon>Alphaproteobacteria</taxon>
        <taxon>Hyphomicrobiales</taxon>
        <taxon>Nitrobacteraceae</taxon>
        <taxon>Bradyrhizobium</taxon>
    </lineage>
</organism>
<dbReference type="Proteomes" id="UP000189796">
    <property type="component" value="Chromosome I"/>
</dbReference>
<feature type="compositionally biased region" description="Basic and acidic residues" evidence="1">
    <location>
        <begin position="15"/>
        <end position="25"/>
    </location>
</feature>
<feature type="region of interest" description="Disordered" evidence="1">
    <location>
        <begin position="15"/>
        <end position="43"/>
    </location>
</feature>
<reference evidence="2 3" key="1">
    <citation type="submission" date="2016-11" db="EMBL/GenBank/DDBJ databases">
        <authorList>
            <person name="Jaros S."/>
            <person name="Januszkiewicz K."/>
            <person name="Wedrychowicz H."/>
        </authorList>
    </citation>
    <scope>NUCLEOTIDE SEQUENCE [LARGE SCALE GENOMIC DNA]</scope>
    <source>
        <strain evidence="2 3">GAS138</strain>
    </source>
</reference>
<accession>A0A1M5I502</accession>